<protein>
    <submittedName>
        <fullName evidence="1">Uncharacterized protein</fullName>
    </submittedName>
</protein>
<gene>
    <name evidence="1" type="ORF">E5336_05920</name>
</gene>
<comment type="caution">
    <text evidence="1">The sequence shown here is derived from an EMBL/GenBank/DDBJ whole genome shotgun (WGS) entry which is preliminary data.</text>
</comment>
<dbReference type="Proteomes" id="UP000308836">
    <property type="component" value="Unassembled WGS sequence"/>
</dbReference>
<name>A0AC61R7W1_9FIRM</name>
<evidence type="ECO:0000313" key="1">
    <source>
        <dbReference type="EMBL" id="TGY66024.1"/>
    </source>
</evidence>
<reference evidence="1" key="1">
    <citation type="submission" date="2019-04" db="EMBL/GenBank/DDBJ databases">
        <title>Microbes associate with the intestines of laboratory mice.</title>
        <authorList>
            <person name="Navarre W."/>
            <person name="Wong E."/>
            <person name="Huang K."/>
            <person name="Tropini C."/>
            <person name="Ng K."/>
            <person name="Yu B."/>
        </authorList>
    </citation>
    <scope>NUCLEOTIDE SEQUENCE</scope>
    <source>
        <strain evidence="1">NM09_H32</strain>
    </source>
</reference>
<proteinExistence type="predicted"/>
<sequence>MKTNKQKYKDTFASLTCIEPIKVEEKTMKKQHKISLAFAMSALVLVLSGGTICYANDVGGIRTIVTSWFEGKQTQIEAVDDGDLGYNFYKENEDEPFMGGGGVAFENGKEVKLSAEDVLEANARYVDKKEDGTIMVYDHDLALDITDYIKDGQAKLIVSREGEDIYWNIEVDDNSVSVETNPNKPLDADQYVRVQ</sequence>
<keyword evidence="2" id="KW-1185">Reference proteome</keyword>
<accession>A0AC61R7W1</accession>
<organism evidence="1 2">
    <name type="scientific">Dubosiella muris</name>
    <dbReference type="NCBI Taxonomy" id="3038133"/>
    <lineage>
        <taxon>Bacteria</taxon>
        <taxon>Bacillati</taxon>
        <taxon>Bacillota</taxon>
        <taxon>Erysipelotrichia</taxon>
        <taxon>Erysipelotrichales</taxon>
        <taxon>Erysipelotrichaceae</taxon>
        <taxon>Dubosiella</taxon>
    </lineage>
</organism>
<dbReference type="EMBL" id="SRYG01000010">
    <property type="protein sequence ID" value="TGY66024.1"/>
    <property type="molecule type" value="Genomic_DNA"/>
</dbReference>
<evidence type="ECO:0000313" key="2">
    <source>
        <dbReference type="Proteomes" id="UP000308836"/>
    </source>
</evidence>